<gene>
    <name evidence="6" type="ORF">PtoMrB4_30310</name>
</gene>
<proteinExistence type="predicted"/>
<dbReference type="GO" id="GO:0005737">
    <property type="term" value="C:cytoplasm"/>
    <property type="evidence" value="ECO:0007669"/>
    <property type="project" value="TreeGrafter"/>
</dbReference>
<dbReference type="KEGG" id="poj:PtoMrB4_30310"/>
<dbReference type="InterPro" id="IPR004360">
    <property type="entry name" value="Glyas_Fos-R_dOase_dom"/>
</dbReference>
<dbReference type="GO" id="GO:0004462">
    <property type="term" value="F:lactoylglutathione lyase activity"/>
    <property type="evidence" value="ECO:0007669"/>
    <property type="project" value="TreeGrafter"/>
</dbReference>
<feature type="domain" description="VOC" evidence="5">
    <location>
        <begin position="56"/>
        <end position="178"/>
    </location>
</feature>
<reference evidence="6 7" key="1">
    <citation type="journal article" date="2020" name="Microbiol. Resour. Announc.">
        <title>Complete genome sequence of Pseudomonas otitidis strain MrB4, isolated from Lake Biwa in Japan.</title>
        <authorList>
            <person name="Miyazaki K."/>
            <person name="Hase E."/>
            <person name="Maruya T."/>
        </authorList>
    </citation>
    <scope>NUCLEOTIDE SEQUENCE [LARGE SCALE GENOMIC DNA]</scope>
    <source>
        <strain evidence="6 7">MrB4</strain>
    </source>
</reference>
<evidence type="ECO:0000313" key="7">
    <source>
        <dbReference type="Proteomes" id="UP000501237"/>
    </source>
</evidence>
<dbReference type="PROSITE" id="PS51819">
    <property type="entry name" value="VOC"/>
    <property type="match status" value="1"/>
</dbReference>
<organism evidence="6 7">
    <name type="scientific">Metapseudomonas otitidis</name>
    <dbReference type="NCBI Taxonomy" id="319939"/>
    <lineage>
        <taxon>Bacteria</taxon>
        <taxon>Pseudomonadati</taxon>
        <taxon>Pseudomonadota</taxon>
        <taxon>Gammaproteobacteria</taxon>
        <taxon>Pseudomonadales</taxon>
        <taxon>Pseudomonadaceae</taxon>
        <taxon>Metapseudomonas</taxon>
    </lineage>
</organism>
<sequence length="183" mass="20452">MPFLLVKPAPSLAFGLPAPAYSHPCEGPVVVPYYPRLPLRGQAARSLPNTEHAMPKFIHTMIRVGDLAASLAFYQQGFDLAESHRLEFEDFTLVYLRDANSGAEIELTWNKGQAQYTHGSGYGHVAFVVDDLEAHFERLQGLGYAPAPIKAFERDGELLARFFFVQDPDGYKIEVLQRGGHYQ</sequence>
<dbReference type="GO" id="GO:0019243">
    <property type="term" value="P:methylglyoxal catabolic process to D-lactate via S-lactoyl-glutathione"/>
    <property type="evidence" value="ECO:0007669"/>
    <property type="project" value="TreeGrafter"/>
</dbReference>
<dbReference type="PANTHER" id="PTHR46036">
    <property type="entry name" value="LACTOYLGLUTATHIONE LYASE"/>
    <property type="match status" value="1"/>
</dbReference>
<dbReference type="InterPro" id="IPR029068">
    <property type="entry name" value="Glyas_Bleomycin-R_OHBP_Dase"/>
</dbReference>
<dbReference type="AlphaFoldDB" id="A0A679GSM3"/>
<dbReference type="Pfam" id="PF00903">
    <property type="entry name" value="Glyoxalase"/>
    <property type="match status" value="1"/>
</dbReference>
<evidence type="ECO:0000256" key="2">
    <source>
        <dbReference type="ARBA" id="ARBA00030892"/>
    </source>
</evidence>
<dbReference type="PANTHER" id="PTHR46036:SF5">
    <property type="entry name" value="LACTOYLGLUTATHIONE LYASE"/>
    <property type="match status" value="1"/>
</dbReference>
<dbReference type="EMBL" id="AP022642">
    <property type="protein sequence ID" value="BCA29054.1"/>
    <property type="molecule type" value="Genomic_DNA"/>
</dbReference>
<evidence type="ECO:0000256" key="1">
    <source>
        <dbReference type="ARBA" id="ARBA00030291"/>
    </source>
</evidence>
<evidence type="ECO:0000259" key="5">
    <source>
        <dbReference type="PROSITE" id="PS51819"/>
    </source>
</evidence>
<evidence type="ECO:0000256" key="4">
    <source>
        <dbReference type="ARBA" id="ARBA00033298"/>
    </source>
</evidence>
<evidence type="ECO:0000313" key="6">
    <source>
        <dbReference type="EMBL" id="BCA29054.1"/>
    </source>
</evidence>
<evidence type="ECO:0000256" key="3">
    <source>
        <dbReference type="ARBA" id="ARBA00032460"/>
    </source>
</evidence>
<dbReference type="Proteomes" id="UP000501237">
    <property type="component" value="Chromosome"/>
</dbReference>
<name>A0A679GSM3_9GAMM</name>
<accession>A0A679GSM3</accession>
<dbReference type="SUPFAM" id="SSF54593">
    <property type="entry name" value="Glyoxalase/Bleomycin resistance protein/Dihydroxybiphenyl dioxygenase"/>
    <property type="match status" value="1"/>
</dbReference>
<dbReference type="InterPro" id="IPR037523">
    <property type="entry name" value="VOC_core"/>
</dbReference>
<protein>
    <recommendedName>
        <fullName evidence="2">Aldoketomutase</fullName>
    </recommendedName>
    <alternativeName>
        <fullName evidence="1">Ketone-aldehyde mutase</fullName>
    </alternativeName>
    <alternativeName>
        <fullName evidence="3">Methylglyoxalase</fullName>
    </alternativeName>
    <alternativeName>
        <fullName evidence="4">S-D-lactoylglutathione methylglyoxal lyase</fullName>
    </alternativeName>
</protein>
<dbReference type="Gene3D" id="3.10.180.10">
    <property type="entry name" value="2,3-Dihydroxybiphenyl 1,2-Dioxygenase, domain 1"/>
    <property type="match status" value="1"/>
</dbReference>